<dbReference type="HOGENOM" id="CLU_070764_4_2_3"/>
<dbReference type="PATRIC" id="fig|1641812.3.peg.552"/>
<organism evidence="7 8">
    <name type="scientific">Microcystis aeruginosa NIES-2549</name>
    <dbReference type="NCBI Taxonomy" id="1641812"/>
    <lineage>
        <taxon>Bacteria</taxon>
        <taxon>Bacillati</taxon>
        <taxon>Cyanobacteriota</taxon>
        <taxon>Cyanophyceae</taxon>
        <taxon>Oscillatoriophycideae</taxon>
        <taxon>Chroococcales</taxon>
        <taxon>Microcystaceae</taxon>
        <taxon>Microcystis</taxon>
    </lineage>
</organism>
<dbReference type="InterPro" id="IPR000415">
    <property type="entry name" value="Nitroreductase-like"/>
</dbReference>
<keyword evidence="5 7" id="KW-0560">Oxidoreductase</keyword>
<dbReference type="InterPro" id="IPR029479">
    <property type="entry name" value="Nitroreductase"/>
</dbReference>
<dbReference type="AlphaFoldDB" id="A0A0F6RJT5"/>
<dbReference type="PANTHER" id="PTHR43673">
    <property type="entry name" value="NAD(P)H NITROREDUCTASE YDGI-RELATED"/>
    <property type="match status" value="1"/>
</dbReference>
<feature type="domain" description="Nitroreductase" evidence="6">
    <location>
        <begin position="11"/>
        <end position="188"/>
    </location>
</feature>
<reference evidence="7 8" key="1">
    <citation type="journal article" date="2015" name="Genome Announc.">
        <title>Complete Genome Sequence of Microcystis aeruginosa NIES-2549, a Bloom-Forming Cyanobacterium from Lake Kasumigaura, Japan.</title>
        <authorList>
            <person name="Yamaguchi H."/>
            <person name="Suzuki S."/>
            <person name="Tanabe Y."/>
            <person name="Osana Y."/>
            <person name="Shimura Y."/>
            <person name="Ishida K."/>
            <person name="Kawachi M."/>
        </authorList>
    </citation>
    <scope>NUCLEOTIDE SEQUENCE [LARGE SCALE GENOMIC DNA]</scope>
    <source>
        <strain evidence="7 8">NIES-2549</strain>
    </source>
</reference>
<dbReference type="PANTHER" id="PTHR43673:SF2">
    <property type="entry name" value="NITROREDUCTASE"/>
    <property type="match status" value="1"/>
</dbReference>
<protein>
    <submittedName>
        <fullName evidence="7">NADH dehydrogenase</fullName>
        <ecNumber evidence="7">1.6.99.3</ecNumber>
    </submittedName>
</protein>
<keyword evidence="4" id="KW-0288">FMN</keyword>
<dbReference type="SUPFAM" id="SSF55469">
    <property type="entry name" value="FMN-dependent nitroreductase-like"/>
    <property type="match status" value="1"/>
</dbReference>
<evidence type="ECO:0000259" key="6">
    <source>
        <dbReference type="Pfam" id="PF00881"/>
    </source>
</evidence>
<accession>A0A0F6RJT5</accession>
<dbReference type="EC" id="1.6.99.3" evidence="7"/>
<evidence type="ECO:0000313" key="7">
    <source>
        <dbReference type="EMBL" id="AKE62893.1"/>
    </source>
</evidence>
<evidence type="ECO:0000256" key="1">
    <source>
        <dbReference type="ARBA" id="ARBA00001917"/>
    </source>
</evidence>
<dbReference type="GO" id="GO:0016491">
    <property type="term" value="F:oxidoreductase activity"/>
    <property type="evidence" value="ECO:0007669"/>
    <property type="project" value="UniProtKB-KW"/>
</dbReference>
<comment type="similarity">
    <text evidence="2">Belongs to the nitroreductase family.</text>
</comment>
<gene>
    <name evidence="7" type="ORF">MYAER_0533</name>
</gene>
<evidence type="ECO:0000256" key="3">
    <source>
        <dbReference type="ARBA" id="ARBA00022630"/>
    </source>
</evidence>
<keyword evidence="3" id="KW-0285">Flavoprotein</keyword>
<evidence type="ECO:0000256" key="4">
    <source>
        <dbReference type="ARBA" id="ARBA00022643"/>
    </source>
</evidence>
<name>A0A0F6RJT5_MICAE</name>
<dbReference type="Gene3D" id="3.40.109.10">
    <property type="entry name" value="NADH Oxidase"/>
    <property type="match status" value="1"/>
</dbReference>
<comment type="cofactor">
    <cofactor evidence="1">
        <name>FMN</name>
        <dbReference type="ChEBI" id="CHEBI:58210"/>
    </cofactor>
</comment>
<proteinExistence type="inferred from homology"/>
<dbReference type="Proteomes" id="UP000034103">
    <property type="component" value="Chromosome"/>
</dbReference>
<dbReference type="RefSeq" id="WP_046660845.1">
    <property type="nucleotide sequence ID" value="NZ_CP011304.1"/>
</dbReference>
<sequence>MTLPLDVPTAINQRRSIKNFTTDPIAPELLKTLVELTVAAPSSFNIQDWRIILVQDEAQKAALAEAAWGQKQIIQAPVTFVFAADAAAGGGDLTPIYEQALSTGAWSEGTVKYFKQAIPGFQKDLGEKTREYAIKDAMIAATHLVLAAESLGLSSCFLNGWIEDKVKAVIGAADHPDLAIAVVVPIGYAAEPRLNPGRLPLNYNVFVDRLGNPYQV</sequence>
<evidence type="ECO:0000256" key="2">
    <source>
        <dbReference type="ARBA" id="ARBA00007118"/>
    </source>
</evidence>
<dbReference type="Pfam" id="PF00881">
    <property type="entry name" value="Nitroreductase"/>
    <property type="match status" value="1"/>
</dbReference>
<dbReference type="EMBL" id="CP011304">
    <property type="protein sequence ID" value="AKE62893.1"/>
    <property type="molecule type" value="Genomic_DNA"/>
</dbReference>
<evidence type="ECO:0000313" key="8">
    <source>
        <dbReference type="Proteomes" id="UP000034103"/>
    </source>
</evidence>
<evidence type="ECO:0000256" key="5">
    <source>
        <dbReference type="ARBA" id="ARBA00023002"/>
    </source>
</evidence>